<dbReference type="InterPro" id="IPR001828">
    <property type="entry name" value="ANF_lig-bd_rcpt"/>
</dbReference>
<keyword evidence="2" id="KW-0812">Transmembrane</keyword>
<gene>
    <name evidence="7" type="ORF">SBAD_LOCUS8491</name>
</gene>
<sequence>MVRSATGFCTIILHLIISNCSLTHGYPRIIPVGFIYPELDNLRRAIAFATEQQNIDQSQQLFKLDVKRVELKDKGSINMWKYNKIACDLLKKGVFAIAASGDLKSRPAYAAVAKEMHVPFVSWCVIPQATCNEFEVFIMPPVDEIVANIIINKQWRKIAFLYDSDYGMVKLHSICKHLTDAGVTVSFEIIPLPEPEANLTMEAFAE</sequence>
<dbReference type="EMBL" id="UZAM01011645">
    <property type="protein sequence ID" value="VDP17435.1"/>
    <property type="molecule type" value="Genomic_DNA"/>
</dbReference>
<proteinExistence type="predicted"/>
<evidence type="ECO:0000313" key="9">
    <source>
        <dbReference type="WBParaSite" id="SBAD_0000880201-mRNA-1"/>
    </source>
</evidence>
<feature type="domain" description="Receptor ligand binding region" evidence="6">
    <location>
        <begin position="82"/>
        <end position="188"/>
    </location>
</feature>
<protein>
    <submittedName>
        <fullName evidence="9">ANF_receptor domain-containing protein</fullName>
    </submittedName>
</protein>
<evidence type="ECO:0000313" key="8">
    <source>
        <dbReference type="Proteomes" id="UP000270296"/>
    </source>
</evidence>
<reference evidence="9" key="1">
    <citation type="submission" date="2016-06" db="UniProtKB">
        <authorList>
            <consortium name="WormBaseParasite"/>
        </authorList>
    </citation>
    <scope>IDENTIFICATION</scope>
</reference>
<evidence type="ECO:0000256" key="2">
    <source>
        <dbReference type="ARBA" id="ARBA00022692"/>
    </source>
</evidence>
<evidence type="ECO:0000256" key="1">
    <source>
        <dbReference type="ARBA" id="ARBA00004370"/>
    </source>
</evidence>
<name>A0A183IXZ3_9BILA</name>
<evidence type="ECO:0000256" key="3">
    <source>
        <dbReference type="ARBA" id="ARBA00022989"/>
    </source>
</evidence>
<dbReference type="SUPFAM" id="SSF53822">
    <property type="entry name" value="Periplasmic binding protein-like I"/>
    <property type="match status" value="1"/>
</dbReference>
<accession>A0A183IXZ3</accession>
<organism evidence="9">
    <name type="scientific">Soboliphyme baturini</name>
    <dbReference type="NCBI Taxonomy" id="241478"/>
    <lineage>
        <taxon>Eukaryota</taxon>
        <taxon>Metazoa</taxon>
        <taxon>Ecdysozoa</taxon>
        <taxon>Nematoda</taxon>
        <taxon>Enoplea</taxon>
        <taxon>Dorylaimia</taxon>
        <taxon>Dioctophymatida</taxon>
        <taxon>Dioctophymatoidea</taxon>
        <taxon>Soboliphymatidae</taxon>
        <taxon>Soboliphyme</taxon>
    </lineage>
</organism>
<evidence type="ECO:0000259" key="6">
    <source>
        <dbReference type="Pfam" id="PF01094"/>
    </source>
</evidence>
<keyword evidence="8" id="KW-1185">Reference proteome</keyword>
<keyword evidence="4" id="KW-0472">Membrane</keyword>
<feature type="chain" id="PRO_5043140329" evidence="5">
    <location>
        <begin position="26"/>
        <end position="206"/>
    </location>
</feature>
<dbReference type="Gene3D" id="3.40.50.2300">
    <property type="match status" value="2"/>
</dbReference>
<reference evidence="7 8" key="2">
    <citation type="submission" date="2018-11" db="EMBL/GenBank/DDBJ databases">
        <authorList>
            <consortium name="Pathogen Informatics"/>
        </authorList>
    </citation>
    <scope>NUCLEOTIDE SEQUENCE [LARGE SCALE GENOMIC DNA]</scope>
</reference>
<keyword evidence="3" id="KW-1133">Transmembrane helix</keyword>
<dbReference type="WBParaSite" id="SBAD_0000880201-mRNA-1">
    <property type="protein sequence ID" value="SBAD_0000880201-mRNA-1"/>
    <property type="gene ID" value="SBAD_0000880201"/>
</dbReference>
<evidence type="ECO:0000313" key="7">
    <source>
        <dbReference type="EMBL" id="VDP17435.1"/>
    </source>
</evidence>
<keyword evidence="5" id="KW-0732">Signal</keyword>
<dbReference type="GO" id="GO:0016020">
    <property type="term" value="C:membrane"/>
    <property type="evidence" value="ECO:0007669"/>
    <property type="project" value="UniProtKB-SubCell"/>
</dbReference>
<dbReference type="Proteomes" id="UP000270296">
    <property type="component" value="Unassembled WGS sequence"/>
</dbReference>
<dbReference type="Pfam" id="PF01094">
    <property type="entry name" value="ANF_receptor"/>
    <property type="match status" value="1"/>
</dbReference>
<feature type="signal peptide" evidence="5">
    <location>
        <begin position="1"/>
        <end position="25"/>
    </location>
</feature>
<dbReference type="InterPro" id="IPR028082">
    <property type="entry name" value="Peripla_BP_I"/>
</dbReference>
<dbReference type="AlphaFoldDB" id="A0A183IXZ3"/>
<evidence type="ECO:0000256" key="5">
    <source>
        <dbReference type="SAM" id="SignalP"/>
    </source>
</evidence>
<evidence type="ECO:0000256" key="4">
    <source>
        <dbReference type="ARBA" id="ARBA00023136"/>
    </source>
</evidence>
<comment type="subcellular location">
    <subcellularLocation>
        <location evidence="1">Membrane</location>
    </subcellularLocation>
</comment>